<evidence type="ECO:0000256" key="1">
    <source>
        <dbReference type="ARBA" id="ARBA00023015"/>
    </source>
</evidence>
<keyword evidence="2" id="KW-0238">DNA-binding</keyword>
<dbReference type="SUPFAM" id="SSF46785">
    <property type="entry name" value="Winged helix' DNA-binding domain"/>
    <property type="match status" value="1"/>
</dbReference>
<dbReference type="AlphaFoldDB" id="A0A2V3VWG7"/>
<dbReference type="SMART" id="SM00895">
    <property type="entry name" value="FCD"/>
    <property type="match status" value="1"/>
</dbReference>
<dbReference type="GO" id="GO:0003677">
    <property type="term" value="F:DNA binding"/>
    <property type="evidence" value="ECO:0007669"/>
    <property type="project" value="UniProtKB-KW"/>
</dbReference>
<dbReference type="OrthoDB" id="9782299at2"/>
<evidence type="ECO:0000256" key="2">
    <source>
        <dbReference type="ARBA" id="ARBA00023125"/>
    </source>
</evidence>
<keyword evidence="5" id="KW-0670">Pyruvate</keyword>
<dbReference type="PROSITE" id="PS50949">
    <property type="entry name" value="HTH_GNTR"/>
    <property type="match status" value="1"/>
</dbReference>
<dbReference type="PANTHER" id="PTHR43537:SF5">
    <property type="entry name" value="UXU OPERON TRANSCRIPTIONAL REGULATOR"/>
    <property type="match status" value="1"/>
</dbReference>
<dbReference type="InterPro" id="IPR000524">
    <property type="entry name" value="Tscrpt_reg_HTH_GntR"/>
</dbReference>
<organism evidence="5 6">
    <name type="scientific">Pseudogracilibacillus auburnensis</name>
    <dbReference type="NCBI Taxonomy" id="1494959"/>
    <lineage>
        <taxon>Bacteria</taxon>
        <taxon>Bacillati</taxon>
        <taxon>Bacillota</taxon>
        <taxon>Bacilli</taxon>
        <taxon>Bacillales</taxon>
        <taxon>Bacillaceae</taxon>
        <taxon>Pseudogracilibacillus</taxon>
    </lineage>
</organism>
<dbReference type="RefSeq" id="WP_110395711.1">
    <property type="nucleotide sequence ID" value="NZ_JADIJL010000004.1"/>
</dbReference>
<dbReference type="PRINTS" id="PR00035">
    <property type="entry name" value="HTHGNTR"/>
</dbReference>
<accession>A0A2V3VWG7</accession>
<feature type="domain" description="HTH gntR-type" evidence="4">
    <location>
        <begin position="9"/>
        <end position="77"/>
    </location>
</feature>
<protein>
    <submittedName>
        <fullName evidence="5">GntR family transcriptional repressor for pyruvate dehydrogenase complex</fullName>
    </submittedName>
</protein>
<dbReference type="Pfam" id="PF00392">
    <property type="entry name" value="GntR"/>
    <property type="match status" value="1"/>
</dbReference>
<comment type="caution">
    <text evidence="5">The sequence shown here is derived from an EMBL/GenBank/DDBJ whole genome shotgun (WGS) entry which is preliminary data.</text>
</comment>
<evidence type="ECO:0000313" key="5">
    <source>
        <dbReference type="EMBL" id="PXW86297.1"/>
    </source>
</evidence>
<evidence type="ECO:0000259" key="4">
    <source>
        <dbReference type="PROSITE" id="PS50949"/>
    </source>
</evidence>
<reference evidence="5 6" key="1">
    <citation type="submission" date="2018-05" db="EMBL/GenBank/DDBJ databases">
        <title>Genomic Encyclopedia of Type Strains, Phase IV (KMG-IV): sequencing the most valuable type-strain genomes for metagenomic binning, comparative biology and taxonomic classification.</title>
        <authorList>
            <person name="Goeker M."/>
        </authorList>
    </citation>
    <scope>NUCLEOTIDE SEQUENCE [LARGE SCALE GENOMIC DNA]</scope>
    <source>
        <strain evidence="5 6">DSM 28556</strain>
    </source>
</reference>
<dbReference type="Proteomes" id="UP000247978">
    <property type="component" value="Unassembled WGS sequence"/>
</dbReference>
<dbReference type="Pfam" id="PF07729">
    <property type="entry name" value="FCD"/>
    <property type="match status" value="1"/>
</dbReference>
<dbReference type="CDD" id="cd07377">
    <property type="entry name" value="WHTH_GntR"/>
    <property type="match status" value="1"/>
</dbReference>
<keyword evidence="6" id="KW-1185">Reference proteome</keyword>
<keyword evidence="3" id="KW-0804">Transcription</keyword>
<sequence length="232" mass="26783">MQYEPIKRKKNYEVVMEQIISMIRSKHLQPGEKLDSIEKLSHYFNVSRSVIREALSGLKAMGLVDIQQGEGTFIADFKASSISLPVTTALLMKKEDIKELFQVRKILEVGAVRLAAHNCSEENMIQIKQVLIEMKKNNKLDEEADFNFHYQIVRASQNKMLINLLSSISEIMIETIRDAQKIMFDSEINEIKLIKEHELIYEAIKNKLPDQAEKYMLSHLEGVERSLAPYIN</sequence>
<dbReference type="InterPro" id="IPR036390">
    <property type="entry name" value="WH_DNA-bd_sf"/>
</dbReference>
<dbReference type="InterPro" id="IPR036388">
    <property type="entry name" value="WH-like_DNA-bd_sf"/>
</dbReference>
<evidence type="ECO:0000256" key="3">
    <source>
        <dbReference type="ARBA" id="ARBA00023163"/>
    </source>
</evidence>
<evidence type="ECO:0000313" key="6">
    <source>
        <dbReference type="Proteomes" id="UP000247978"/>
    </source>
</evidence>
<gene>
    <name evidence="5" type="ORF">DFR56_108112</name>
</gene>
<dbReference type="Gene3D" id="1.20.120.530">
    <property type="entry name" value="GntR ligand-binding domain-like"/>
    <property type="match status" value="1"/>
</dbReference>
<dbReference type="PANTHER" id="PTHR43537">
    <property type="entry name" value="TRANSCRIPTIONAL REGULATOR, GNTR FAMILY"/>
    <property type="match status" value="1"/>
</dbReference>
<dbReference type="SMART" id="SM00345">
    <property type="entry name" value="HTH_GNTR"/>
    <property type="match status" value="1"/>
</dbReference>
<dbReference type="SUPFAM" id="SSF48008">
    <property type="entry name" value="GntR ligand-binding domain-like"/>
    <property type="match status" value="1"/>
</dbReference>
<dbReference type="InterPro" id="IPR011711">
    <property type="entry name" value="GntR_C"/>
</dbReference>
<dbReference type="GO" id="GO:0003700">
    <property type="term" value="F:DNA-binding transcription factor activity"/>
    <property type="evidence" value="ECO:0007669"/>
    <property type="project" value="InterPro"/>
</dbReference>
<dbReference type="InterPro" id="IPR008920">
    <property type="entry name" value="TF_FadR/GntR_C"/>
</dbReference>
<dbReference type="EMBL" id="QJJQ01000008">
    <property type="protein sequence ID" value="PXW86297.1"/>
    <property type="molecule type" value="Genomic_DNA"/>
</dbReference>
<keyword evidence="1" id="KW-0805">Transcription regulation</keyword>
<dbReference type="Gene3D" id="1.10.10.10">
    <property type="entry name" value="Winged helix-like DNA-binding domain superfamily/Winged helix DNA-binding domain"/>
    <property type="match status" value="1"/>
</dbReference>
<name>A0A2V3VWG7_9BACI</name>
<proteinExistence type="predicted"/>